<comment type="catalytic activity">
    <reaction evidence="4">
        <text>L-cysteine + L-glutamate + ATP = gamma-L-glutamyl-L-cysteine + ADP + phosphate + H(+)</text>
        <dbReference type="Rhea" id="RHEA:13285"/>
        <dbReference type="ChEBI" id="CHEBI:15378"/>
        <dbReference type="ChEBI" id="CHEBI:29985"/>
        <dbReference type="ChEBI" id="CHEBI:30616"/>
        <dbReference type="ChEBI" id="CHEBI:35235"/>
        <dbReference type="ChEBI" id="CHEBI:43474"/>
        <dbReference type="ChEBI" id="CHEBI:58173"/>
        <dbReference type="ChEBI" id="CHEBI:456216"/>
        <dbReference type="EC" id="6.3.2.2"/>
    </reaction>
</comment>
<gene>
    <name evidence="5" type="ORF">CR105_06295</name>
</gene>
<dbReference type="SUPFAM" id="SSF55931">
    <property type="entry name" value="Glutamine synthetase/guanido kinase"/>
    <property type="match status" value="1"/>
</dbReference>
<keyword evidence="6" id="KW-1185">Reference proteome</keyword>
<proteinExistence type="inferred from homology"/>
<dbReference type="RefSeq" id="WP_099787594.1">
    <property type="nucleotide sequence ID" value="NZ_JBHLYV010000029.1"/>
</dbReference>
<evidence type="ECO:0000256" key="1">
    <source>
        <dbReference type="ARBA" id="ARBA00022598"/>
    </source>
</evidence>
<evidence type="ECO:0000256" key="3">
    <source>
        <dbReference type="ARBA" id="ARBA00022840"/>
    </source>
</evidence>
<dbReference type="GO" id="GO:0005524">
    <property type="term" value="F:ATP binding"/>
    <property type="evidence" value="ECO:0007669"/>
    <property type="project" value="UniProtKB-KW"/>
</dbReference>
<dbReference type="OrthoDB" id="9769628at2"/>
<dbReference type="InterPro" id="IPR014746">
    <property type="entry name" value="Gln_synth/guanido_kin_cat_dom"/>
</dbReference>
<comment type="similarity">
    <text evidence="4">Belongs to the glutamate--cysteine ligase type 2 family. YbdK subfamily.</text>
</comment>
<keyword evidence="3 4" id="KW-0067">ATP-binding</keyword>
<dbReference type="GO" id="GO:0004357">
    <property type="term" value="F:glutamate-cysteine ligase activity"/>
    <property type="evidence" value="ECO:0007669"/>
    <property type="project" value="UniProtKB-EC"/>
</dbReference>
<comment type="function">
    <text evidence="4">ATP-dependent carboxylate-amine ligase which exhibits weak glutamate--cysteine ligase activity.</text>
</comment>
<sequence>MAEATLEQQRFDAAQALAVTGQGPAYLPPFMASQLGTMGIELELMVLDRLTYDLMPAAPDILRLLDQQTKKWVATPEITTSMLEVATSILNGYDGAAAEIEEIRASVQRAAFQVGAAISGGGAHPFQKWNEQRIYPKERYRESAKKYGYLAKMFTVFGMHVHIGIPNADEAIRTCAWLTQRAPLFIALSANSPCWQGEDSGFCSARSNVVGAFPMSGTMPSHIRSWHDFHQHFERLAAHGIVNSIKDFYWDVRPKPEYGTVELRVLDTPLQPAHAAALACYARELCVEVADQEGRWPHDDSRELYAWNRFNAAKEGVAANWINPCTGVALPVRQVVMDDLERLAGRTTDPGFFEACRMIEDLMRGGGQARWLRSHMDAGSGMNDLSRVASELFERPFASTGRGREPLTAGVAP</sequence>
<keyword evidence="1 4" id="KW-0436">Ligase</keyword>
<dbReference type="PANTHER" id="PTHR36510:SF1">
    <property type="entry name" value="GLUTAMATE--CYSTEINE LIGASE 2-RELATED"/>
    <property type="match status" value="1"/>
</dbReference>
<evidence type="ECO:0000256" key="2">
    <source>
        <dbReference type="ARBA" id="ARBA00022741"/>
    </source>
</evidence>
<name>A0A2G8TI17_9BURK</name>
<dbReference type="HAMAP" id="MF_01609">
    <property type="entry name" value="Glu_cys_ligase_2"/>
    <property type="match status" value="1"/>
</dbReference>
<dbReference type="Pfam" id="PF04107">
    <property type="entry name" value="GCS2"/>
    <property type="match status" value="1"/>
</dbReference>
<dbReference type="PANTHER" id="PTHR36510">
    <property type="entry name" value="GLUTAMATE--CYSTEINE LIGASE 2-RELATED"/>
    <property type="match status" value="1"/>
</dbReference>
<dbReference type="GO" id="GO:0042398">
    <property type="term" value="P:modified amino acid biosynthetic process"/>
    <property type="evidence" value="ECO:0007669"/>
    <property type="project" value="InterPro"/>
</dbReference>
<reference evidence="5 6" key="1">
    <citation type="submission" date="2017-10" db="EMBL/GenBank/DDBJ databases">
        <title>Massilia psychrophilum sp. nov., a novel purple-pigmented bacterium isolated from Tianshan glacier, Xinjiang Municipality, China.</title>
        <authorList>
            <person name="Wang H."/>
        </authorList>
    </citation>
    <scope>NUCLEOTIDE SEQUENCE [LARGE SCALE GENOMIC DNA]</scope>
    <source>
        <strain evidence="5 6">JCM 30074</strain>
    </source>
</reference>
<dbReference type="InterPro" id="IPR011793">
    <property type="entry name" value="YbdK"/>
</dbReference>
<dbReference type="NCBIfam" id="TIGR02050">
    <property type="entry name" value="gshA_cyan_rel"/>
    <property type="match status" value="1"/>
</dbReference>
<evidence type="ECO:0000313" key="5">
    <source>
        <dbReference type="EMBL" id="PIL45684.1"/>
    </source>
</evidence>
<protein>
    <recommendedName>
        <fullName evidence="4">Putative glutamate--cysteine ligase 2</fullName>
        <ecNumber evidence="4">6.3.2.2</ecNumber>
    </recommendedName>
    <alternativeName>
        <fullName evidence="4">Gamma-glutamylcysteine synthetase 2</fullName>
        <shortName evidence="4">GCS 2</shortName>
        <shortName evidence="4">Gamma-GCS 2</shortName>
    </alternativeName>
</protein>
<keyword evidence="2 4" id="KW-0547">Nucleotide-binding</keyword>
<accession>A0A2G8TI17</accession>
<evidence type="ECO:0000313" key="6">
    <source>
        <dbReference type="Proteomes" id="UP000230390"/>
    </source>
</evidence>
<dbReference type="InterPro" id="IPR050141">
    <property type="entry name" value="GCL_type2/YbdK_subfam"/>
</dbReference>
<dbReference type="InterPro" id="IPR006336">
    <property type="entry name" value="GCS2"/>
</dbReference>
<dbReference type="EC" id="6.3.2.2" evidence="4"/>
<organism evidence="5 6">
    <name type="scientific">Massilia eurypsychrophila</name>
    <dbReference type="NCBI Taxonomy" id="1485217"/>
    <lineage>
        <taxon>Bacteria</taxon>
        <taxon>Pseudomonadati</taxon>
        <taxon>Pseudomonadota</taxon>
        <taxon>Betaproteobacteria</taxon>
        <taxon>Burkholderiales</taxon>
        <taxon>Oxalobacteraceae</taxon>
        <taxon>Telluria group</taxon>
        <taxon>Massilia</taxon>
    </lineage>
</organism>
<evidence type="ECO:0000256" key="4">
    <source>
        <dbReference type="HAMAP-Rule" id="MF_01609"/>
    </source>
</evidence>
<comment type="caution">
    <text evidence="5">The sequence shown here is derived from an EMBL/GenBank/DDBJ whole genome shotgun (WGS) entry which is preliminary data.</text>
</comment>
<dbReference type="Proteomes" id="UP000230390">
    <property type="component" value="Unassembled WGS sequence"/>
</dbReference>
<dbReference type="EMBL" id="PDOC01000003">
    <property type="protein sequence ID" value="PIL45684.1"/>
    <property type="molecule type" value="Genomic_DNA"/>
</dbReference>
<dbReference type="Gene3D" id="3.30.590.20">
    <property type="match status" value="1"/>
</dbReference>
<dbReference type="AlphaFoldDB" id="A0A2G8TI17"/>